<evidence type="ECO:0000313" key="3">
    <source>
        <dbReference type="Proteomes" id="UP001595733"/>
    </source>
</evidence>
<organism evidence="2 3">
    <name type="scientific">Chryseomicrobium palamuruense</name>
    <dbReference type="NCBI Taxonomy" id="682973"/>
    <lineage>
        <taxon>Bacteria</taxon>
        <taxon>Bacillati</taxon>
        <taxon>Bacillota</taxon>
        <taxon>Bacilli</taxon>
        <taxon>Bacillales</taxon>
        <taxon>Caryophanaceae</taxon>
        <taxon>Chryseomicrobium</taxon>
    </lineage>
</organism>
<dbReference type="InterPro" id="IPR055571">
    <property type="entry name" value="DUF7147"/>
</dbReference>
<evidence type="ECO:0000259" key="1">
    <source>
        <dbReference type="Pfam" id="PF23648"/>
    </source>
</evidence>
<name>A0ABV8UV21_9BACL</name>
<proteinExistence type="predicted"/>
<reference evidence="3" key="1">
    <citation type="journal article" date="2019" name="Int. J. Syst. Evol. Microbiol.">
        <title>The Global Catalogue of Microorganisms (GCM) 10K type strain sequencing project: providing services to taxonomists for standard genome sequencing and annotation.</title>
        <authorList>
            <consortium name="The Broad Institute Genomics Platform"/>
            <consortium name="The Broad Institute Genome Sequencing Center for Infectious Disease"/>
            <person name="Wu L."/>
            <person name="Ma J."/>
        </authorList>
    </citation>
    <scope>NUCLEOTIDE SEQUENCE [LARGE SCALE GENOMIC DNA]</scope>
    <source>
        <strain evidence="3">CCUG 50353</strain>
    </source>
</reference>
<keyword evidence="3" id="KW-1185">Reference proteome</keyword>
<evidence type="ECO:0000313" key="2">
    <source>
        <dbReference type="EMBL" id="MFC4354349.1"/>
    </source>
</evidence>
<feature type="domain" description="DUF7147" evidence="1">
    <location>
        <begin position="1"/>
        <end position="124"/>
    </location>
</feature>
<protein>
    <submittedName>
        <fullName evidence="2">Methylthioribose kinase</fullName>
    </submittedName>
</protein>
<dbReference type="Proteomes" id="UP001595733">
    <property type="component" value="Unassembled WGS sequence"/>
</dbReference>
<gene>
    <name evidence="2" type="ORF">ACFO0S_04575</name>
</gene>
<keyword evidence="2" id="KW-0418">Kinase</keyword>
<dbReference type="RefSeq" id="WP_378140634.1">
    <property type="nucleotide sequence ID" value="NZ_JBHSEF010000011.1"/>
</dbReference>
<dbReference type="EMBL" id="JBHSEF010000011">
    <property type="protein sequence ID" value="MFC4354349.1"/>
    <property type="molecule type" value="Genomic_DNA"/>
</dbReference>
<dbReference type="Pfam" id="PF23648">
    <property type="entry name" value="DUF7147"/>
    <property type="match status" value="1"/>
</dbReference>
<sequence>MIQRFIELGEGYGDLFELIELAKTNHHRLHHAYVFQAPYQGSIRKSFAVAFKPAGSVPFIPIYICREGIEEKAPISGREQAFLEAMEELHITPVQLKVKHSSEYGSTVHHYQALIAILRLNHLLPPLS</sequence>
<keyword evidence="2" id="KW-0808">Transferase</keyword>
<dbReference type="GO" id="GO:0016301">
    <property type="term" value="F:kinase activity"/>
    <property type="evidence" value="ECO:0007669"/>
    <property type="project" value="UniProtKB-KW"/>
</dbReference>
<accession>A0ABV8UV21</accession>
<comment type="caution">
    <text evidence="2">The sequence shown here is derived from an EMBL/GenBank/DDBJ whole genome shotgun (WGS) entry which is preliminary data.</text>
</comment>